<keyword evidence="1" id="KW-0812">Transmembrane</keyword>
<dbReference type="EMBL" id="JBHMQV010000001">
    <property type="protein sequence ID" value="MFC0843102.1"/>
    <property type="molecule type" value="Genomic_DNA"/>
</dbReference>
<organism evidence="2 3">
    <name type="scientific">Streptomyces noboritoensis</name>
    <dbReference type="NCBI Taxonomy" id="67337"/>
    <lineage>
        <taxon>Bacteria</taxon>
        <taxon>Bacillati</taxon>
        <taxon>Actinomycetota</taxon>
        <taxon>Actinomycetes</taxon>
        <taxon>Kitasatosporales</taxon>
        <taxon>Streptomycetaceae</taxon>
        <taxon>Streptomyces</taxon>
    </lineage>
</organism>
<feature type="transmembrane region" description="Helical" evidence="1">
    <location>
        <begin position="232"/>
        <end position="253"/>
    </location>
</feature>
<proteinExistence type="predicted"/>
<dbReference type="RefSeq" id="WP_394316883.1">
    <property type="nucleotide sequence ID" value="NZ_JBHMQV010000001.1"/>
</dbReference>
<evidence type="ECO:0000313" key="2">
    <source>
        <dbReference type="EMBL" id="MFC0843102.1"/>
    </source>
</evidence>
<keyword evidence="1" id="KW-1133">Transmembrane helix</keyword>
<name>A0ABV6TBE4_9ACTN</name>
<gene>
    <name evidence="2" type="ORF">ACFH04_04995</name>
</gene>
<dbReference type="Gene3D" id="2.70.170.10">
    <property type="entry name" value="Neurotransmitter-gated ion-channel ligand-binding domain"/>
    <property type="match status" value="1"/>
</dbReference>
<dbReference type="Proteomes" id="UP001589887">
    <property type="component" value="Unassembled WGS sequence"/>
</dbReference>
<evidence type="ECO:0008006" key="4">
    <source>
        <dbReference type="Google" id="ProtNLM"/>
    </source>
</evidence>
<evidence type="ECO:0000256" key="1">
    <source>
        <dbReference type="SAM" id="Phobius"/>
    </source>
</evidence>
<protein>
    <recommendedName>
        <fullName evidence="4">Aromatic ring-opening dioxygenase LigA</fullName>
    </recommendedName>
</protein>
<reference evidence="2 3" key="1">
    <citation type="submission" date="2024-09" db="EMBL/GenBank/DDBJ databases">
        <authorList>
            <person name="Sun Q."/>
            <person name="Mori K."/>
        </authorList>
    </citation>
    <scope>NUCLEOTIDE SEQUENCE [LARGE SCALE GENOMIC DNA]</scope>
    <source>
        <strain evidence="2 3">JCM 4557</strain>
    </source>
</reference>
<feature type="transmembrane region" description="Helical" evidence="1">
    <location>
        <begin position="27"/>
        <end position="49"/>
    </location>
</feature>
<keyword evidence="1" id="KW-0472">Membrane</keyword>
<accession>A0ABV6TBE4</accession>
<feature type="transmembrane region" description="Helical" evidence="1">
    <location>
        <begin position="273"/>
        <end position="290"/>
    </location>
</feature>
<comment type="caution">
    <text evidence="2">The sequence shown here is derived from an EMBL/GenBank/DDBJ whole genome shotgun (WGS) entry which is preliminary data.</text>
</comment>
<keyword evidence="3" id="KW-1185">Reference proteome</keyword>
<evidence type="ECO:0000313" key="3">
    <source>
        <dbReference type="Proteomes" id="UP001589887"/>
    </source>
</evidence>
<feature type="transmembrane region" description="Helical" evidence="1">
    <location>
        <begin position="345"/>
        <end position="364"/>
    </location>
</feature>
<dbReference type="InterPro" id="IPR036734">
    <property type="entry name" value="Neur_chan_lig-bd_sf"/>
</dbReference>
<feature type="transmembrane region" description="Helical" evidence="1">
    <location>
        <begin position="305"/>
        <end position="325"/>
    </location>
</feature>
<sequence length="366" mass="39614">MVAEPRVAQPPVTEPLIAQPCARKCHAVLSVLGAVLAAAFGAWAFWALAAPAAYAAAPARAGAARCELGAYFSDLFDIDPVRNRFSARLWLWTICPDRSSDPLPHVSLTNADDPVTSEPHVVDRGGQVLDQVLVQSSFRQEWDVRDFPFDRHRIEVLVTAPDDTTRFRFAPDAADSSLNPEIRPPGWRVTGFRLTAVDKHYATNYGDRGLRHGSTYSRVRIQVDVARADPTAFWKLTTPLYLALLIAAATFLVSSADEELVTAERLEGMHSRLGVLGGGLFVVVLNGQQVDSTVSSTSGLTLMDWLHLATLAFLLLAVAGTVLAWRWTARGGSTARAERLSHRGAWTGLAAYAVTCGGLVALAACR</sequence>